<proteinExistence type="inferred from homology"/>
<comment type="similarity">
    <text evidence="1">Belongs to the aegerolysin family.</text>
</comment>
<dbReference type="InterPro" id="IPR009413">
    <property type="entry name" value="Aegerolysin-typ"/>
</dbReference>
<dbReference type="Pfam" id="PF06355">
    <property type="entry name" value="Aegerolysin"/>
    <property type="match status" value="1"/>
</dbReference>
<dbReference type="EMBL" id="JAPVEB010000003">
    <property type="protein sequence ID" value="KAJ5268983.1"/>
    <property type="molecule type" value="Genomic_DNA"/>
</dbReference>
<sequence>MDSPLPQKYLQIQIQDNLKHDIRIENAELESGSFYNEDDPSDILKPDYIDDMVIRHNGGMRTVCSMDSSRGHLDLVDDIRDAKICSLAWRAPTQFREPNEIKKLDQDERYVVEIGSWNETVTTGRVPVTIKEHD</sequence>
<dbReference type="Proteomes" id="UP001220256">
    <property type="component" value="Unassembled WGS sequence"/>
</dbReference>
<evidence type="ECO:0008006" key="4">
    <source>
        <dbReference type="Google" id="ProtNLM"/>
    </source>
</evidence>
<name>A0ABQ8WG73_PENCH</name>
<evidence type="ECO:0000313" key="3">
    <source>
        <dbReference type="Proteomes" id="UP001220256"/>
    </source>
</evidence>
<keyword evidence="3" id="KW-1185">Reference proteome</keyword>
<comment type="caution">
    <text evidence="2">The sequence shown here is derived from an EMBL/GenBank/DDBJ whole genome shotgun (WGS) entry which is preliminary data.</text>
</comment>
<protein>
    <recommendedName>
        <fullName evidence="4">Terrelysin</fullName>
    </recommendedName>
</protein>
<accession>A0ABQ8WG73</accession>
<evidence type="ECO:0000313" key="2">
    <source>
        <dbReference type="EMBL" id="KAJ5268983.1"/>
    </source>
</evidence>
<evidence type="ECO:0000256" key="1">
    <source>
        <dbReference type="ARBA" id="ARBA00010795"/>
    </source>
</evidence>
<reference evidence="2 3" key="1">
    <citation type="journal article" date="2023" name="IMA Fungus">
        <title>Comparative genomic study of the Penicillium genus elucidates a diverse pangenome and 15 lateral gene transfer events.</title>
        <authorList>
            <person name="Petersen C."/>
            <person name="Sorensen T."/>
            <person name="Nielsen M.R."/>
            <person name="Sondergaard T.E."/>
            <person name="Sorensen J.L."/>
            <person name="Fitzpatrick D.A."/>
            <person name="Frisvad J.C."/>
            <person name="Nielsen K.L."/>
        </authorList>
    </citation>
    <scope>NUCLEOTIDE SEQUENCE [LARGE SCALE GENOMIC DNA]</scope>
    <source>
        <strain evidence="2 3">IBT 3361</strain>
    </source>
</reference>
<dbReference type="Gene3D" id="2.60.270.50">
    <property type="match status" value="1"/>
</dbReference>
<organism evidence="2 3">
    <name type="scientific">Penicillium chrysogenum</name>
    <name type="common">Penicillium notatum</name>
    <dbReference type="NCBI Taxonomy" id="5076"/>
    <lineage>
        <taxon>Eukaryota</taxon>
        <taxon>Fungi</taxon>
        <taxon>Dikarya</taxon>
        <taxon>Ascomycota</taxon>
        <taxon>Pezizomycotina</taxon>
        <taxon>Eurotiomycetes</taxon>
        <taxon>Eurotiomycetidae</taxon>
        <taxon>Eurotiales</taxon>
        <taxon>Aspergillaceae</taxon>
        <taxon>Penicillium</taxon>
        <taxon>Penicillium chrysogenum species complex</taxon>
    </lineage>
</organism>
<gene>
    <name evidence="2" type="ORF">N7505_004741</name>
</gene>